<proteinExistence type="predicted"/>
<feature type="domain" description="DUF3444" evidence="1">
    <location>
        <begin position="531"/>
        <end position="715"/>
    </location>
</feature>
<dbReference type="AlphaFoldDB" id="A0ABC8UBG0"/>
<evidence type="ECO:0000313" key="2">
    <source>
        <dbReference type="EMBL" id="CAK9177483.1"/>
    </source>
</evidence>
<sequence length="740" mass="84596">MYHHQLEALREKEAASKMIIGGDYMNARQKLLKAQQLFPALDHIVPMLTVCDILSAARINIPFYDVDHYWVLQLMPSSTLCDVRCRYQKFVKLLQPIKNKFPGTELALRFVVDAFFMLSDPGKRFDFDMKRGTSWEGYESFDMQTSTCHGIPGEERGITAEISSTHDKVSFVQGLDARNEMGLPTDRVRDLGSKLQANHNMKENHVNISLSEPSSYSSDLNSERNTRENIDMPVNDVNSPPVLYQNSSGGNPSWYVPEKRLDQDFYEFGKNRKSEHFKTLQIWAAHYQSTEPQNFRYAQINDIAESAVSVTWLKPVPVGEGERRWCEAGLPVACGSFCLDLDMSENVVSPLVFSYICSWVHGTTMEQFEIYPRRGEVWALYEDWNLDEWSYDPGILKCCKFKLVEILSDFSKYLGANCACLVKVDGFKSVFQQRLEEGDPVVLHISPNNFYMLSHNVPAYRFTGGEIDGAVRGMFELDQLALPDDTVQDMDSQVTPKEGNSESSFFTNPVEQLPTMTSCIESKILGPNWSPNYFATGQVWAVYCGRDLMPRQYIQLDKVISGSQVCVTFLEPLPSFDYESTWMDKNLHLACGVFRASGTTVNLEMSQLSHQVNCQQSTTRPIFKIYPVKGEIWSVYRTWNNEGKHTDYETYQYWVVEILSDFSEGERMRIARLAQVEGYLTFFQRHQHDGFDLTRAVSKTETLRFSHQIPAFRVPGIGRHGIPESSWHLEPNALPTNLGN</sequence>
<dbReference type="Gene3D" id="1.10.287.110">
    <property type="entry name" value="DnaJ domain"/>
    <property type="match status" value="1"/>
</dbReference>
<gene>
    <name evidence="2" type="ORF">ILEXP_LOCUS47372</name>
</gene>
<name>A0ABC8UBG0_9AQUA</name>
<dbReference type="PANTHER" id="PTHR47374">
    <property type="entry name" value="ENDOSOME ANTIGEN-LIKE PROTEIN, PUTATIVE (DUF3444)-RELATED"/>
    <property type="match status" value="1"/>
</dbReference>
<comment type="caution">
    <text evidence="2">The sequence shown here is derived from an EMBL/GenBank/DDBJ whole genome shotgun (WGS) entry which is preliminary data.</text>
</comment>
<protein>
    <recommendedName>
        <fullName evidence="1">DUF3444 domain-containing protein</fullName>
    </recommendedName>
</protein>
<dbReference type="PANTHER" id="PTHR47374:SF10">
    <property type="entry name" value="HEAT SHOCK N-TERMINAL DOMAIN-CONTAINING PROTEIN, PUTATIVE-RELATED"/>
    <property type="match status" value="1"/>
</dbReference>
<evidence type="ECO:0000259" key="1">
    <source>
        <dbReference type="Pfam" id="PF11926"/>
    </source>
</evidence>
<dbReference type="InterPro" id="IPR036869">
    <property type="entry name" value="J_dom_sf"/>
</dbReference>
<organism evidence="2 3">
    <name type="scientific">Ilex paraguariensis</name>
    <name type="common">yerba mate</name>
    <dbReference type="NCBI Taxonomy" id="185542"/>
    <lineage>
        <taxon>Eukaryota</taxon>
        <taxon>Viridiplantae</taxon>
        <taxon>Streptophyta</taxon>
        <taxon>Embryophyta</taxon>
        <taxon>Tracheophyta</taxon>
        <taxon>Spermatophyta</taxon>
        <taxon>Magnoliopsida</taxon>
        <taxon>eudicotyledons</taxon>
        <taxon>Gunneridae</taxon>
        <taxon>Pentapetalae</taxon>
        <taxon>asterids</taxon>
        <taxon>campanulids</taxon>
        <taxon>Aquifoliales</taxon>
        <taxon>Aquifoliaceae</taxon>
        <taxon>Ilex</taxon>
    </lineage>
</organism>
<dbReference type="Proteomes" id="UP001642360">
    <property type="component" value="Unassembled WGS sequence"/>
</dbReference>
<dbReference type="Pfam" id="PF11926">
    <property type="entry name" value="DUF3444"/>
    <property type="match status" value="2"/>
</dbReference>
<reference evidence="2 3" key="1">
    <citation type="submission" date="2024-02" db="EMBL/GenBank/DDBJ databases">
        <authorList>
            <person name="Vignale AGUSTIN F."/>
            <person name="Sosa J E."/>
            <person name="Modenutti C."/>
        </authorList>
    </citation>
    <scope>NUCLEOTIDE SEQUENCE [LARGE SCALE GENOMIC DNA]</scope>
</reference>
<dbReference type="InterPro" id="IPR024593">
    <property type="entry name" value="DUF3444"/>
</dbReference>
<evidence type="ECO:0000313" key="3">
    <source>
        <dbReference type="Proteomes" id="UP001642360"/>
    </source>
</evidence>
<feature type="domain" description="DUF3444" evidence="1">
    <location>
        <begin position="262"/>
        <end position="465"/>
    </location>
</feature>
<keyword evidence="3" id="KW-1185">Reference proteome</keyword>
<dbReference type="SUPFAM" id="SSF46565">
    <property type="entry name" value="Chaperone J-domain"/>
    <property type="match status" value="1"/>
</dbReference>
<dbReference type="EMBL" id="CAUOFW020007057">
    <property type="protein sequence ID" value="CAK9177483.1"/>
    <property type="molecule type" value="Genomic_DNA"/>
</dbReference>
<accession>A0ABC8UBG0</accession>